<gene>
    <name evidence="2" type="ORF">PIB30_026799</name>
</gene>
<reference evidence="2 3" key="1">
    <citation type="journal article" date="2023" name="Plants (Basel)">
        <title>Bridging the Gap: Combining Genomics and Transcriptomics Approaches to Understand Stylosanthes scabra, an Orphan Legume from the Brazilian Caatinga.</title>
        <authorList>
            <person name="Ferreira-Neto J.R.C."/>
            <person name="da Silva M.D."/>
            <person name="Binneck E."/>
            <person name="de Melo N.F."/>
            <person name="da Silva R.H."/>
            <person name="de Melo A.L.T.M."/>
            <person name="Pandolfi V."/>
            <person name="Bustamante F.O."/>
            <person name="Brasileiro-Vidal A.C."/>
            <person name="Benko-Iseppon A.M."/>
        </authorList>
    </citation>
    <scope>NUCLEOTIDE SEQUENCE [LARGE SCALE GENOMIC DNA]</scope>
    <source>
        <tissue evidence="2">Leaves</tissue>
    </source>
</reference>
<protein>
    <submittedName>
        <fullName evidence="2">Uncharacterized protein</fullName>
    </submittedName>
</protein>
<proteinExistence type="predicted"/>
<comment type="caution">
    <text evidence="2">The sequence shown here is derived from an EMBL/GenBank/DDBJ whole genome shotgun (WGS) entry which is preliminary data.</text>
</comment>
<evidence type="ECO:0000313" key="3">
    <source>
        <dbReference type="Proteomes" id="UP001341840"/>
    </source>
</evidence>
<accession>A0ABU6Z7G5</accession>
<sequence>MSAQDRTVQNTSGREIKTNRDSNVAAAHGGASGGFRRRCWRRYDRKGSRVLNMWREWKKMSKSCQKTEKKGLLDMKQGDEGRNFGRRLAERGGSDFNTVWCVEILAERRLQWYRW</sequence>
<organism evidence="2 3">
    <name type="scientific">Stylosanthes scabra</name>
    <dbReference type="NCBI Taxonomy" id="79078"/>
    <lineage>
        <taxon>Eukaryota</taxon>
        <taxon>Viridiplantae</taxon>
        <taxon>Streptophyta</taxon>
        <taxon>Embryophyta</taxon>
        <taxon>Tracheophyta</taxon>
        <taxon>Spermatophyta</taxon>
        <taxon>Magnoliopsida</taxon>
        <taxon>eudicotyledons</taxon>
        <taxon>Gunneridae</taxon>
        <taxon>Pentapetalae</taxon>
        <taxon>rosids</taxon>
        <taxon>fabids</taxon>
        <taxon>Fabales</taxon>
        <taxon>Fabaceae</taxon>
        <taxon>Papilionoideae</taxon>
        <taxon>50 kb inversion clade</taxon>
        <taxon>dalbergioids sensu lato</taxon>
        <taxon>Dalbergieae</taxon>
        <taxon>Pterocarpus clade</taxon>
        <taxon>Stylosanthes</taxon>
    </lineage>
</organism>
<name>A0ABU6Z7G5_9FABA</name>
<feature type="compositionally biased region" description="Polar residues" evidence="1">
    <location>
        <begin position="1"/>
        <end position="13"/>
    </location>
</feature>
<keyword evidence="3" id="KW-1185">Reference proteome</keyword>
<feature type="region of interest" description="Disordered" evidence="1">
    <location>
        <begin position="1"/>
        <end position="33"/>
    </location>
</feature>
<evidence type="ECO:0000256" key="1">
    <source>
        <dbReference type="SAM" id="MobiDB-lite"/>
    </source>
</evidence>
<evidence type="ECO:0000313" key="2">
    <source>
        <dbReference type="EMBL" id="MED6218464.1"/>
    </source>
</evidence>
<dbReference type="Proteomes" id="UP001341840">
    <property type="component" value="Unassembled WGS sequence"/>
</dbReference>
<dbReference type="EMBL" id="JASCZI010271962">
    <property type="protein sequence ID" value="MED6218464.1"/>
    <property type="molecule type" value="Genomic_DNA"/>
</dbReference>